<accession>G3I218</accession>
<dbReference type="AlphaFoldDB" id="G3I218"/>
<sequence length="66" mass="7571">MSKVSYLKDTVTDRYRPSTEYVVVLASPALRLLPTSCYDKYFCQKLPEPHSHVCALLQLSARVRPK</sequence>
<dbReference type="EMBL" id="JH001105">
    <property type="protein sequence ID" value="EGW05577.1"/>
    <property type="molecule type" value="Genomic_DNA"/>
</dbReference>
<reference evidence="2" key="1">
    <citation type="journal article" date="2011" name="Nat. Biotechnol.">
        <title>The genomic sequence of the Chinese hamster ovary (CHO)-K1 cell line.</title>
        <authorList>
            <person name="Xu X."/>
            <person name="Nagarajan H."/>
            <person name="Lewis N.E."/>
            <person name="Pan S."/>
            <person name="Cai Z."/>
            <person name="Liu X."/>
            <person name="Chen W."/>
            <person name="Xie M."/>
            <person name="Wang W."/>
            <person name="Hammond S."/>
            <person name="Andersen M.R."/>
            <person name="Neff N."/>
            <person name="Passarelli B."/>
            <person name="Koh W."/>
            <person name="Fan H.C."/>
            <person name="Wang J."/>
            <person name="Gui Y."/>
            <person name="Lee K.H."/>
            <person name="Betenbaugh M.J."/>
            <person name="Quake S.R."/>
            <person name="Famili I."/>
            <person name="Palsson B.O."/>
            <person name="Wang J."/>
        </authorList>
    </citation>
    <scope>NUCLEOTIDE SEQUENCE [LARGE SCALE GENOMIC DNA]</scope>
    <source>
        <strain evidence="2">CHO K1 cell line</strain>
    </source>
</reference>
<proteinExistence type="predicted"/>
<gene>
    <name evidence="1" type="ORF">I79_017441</name>
</gene>
<name>G3I218_CRIGR</name>
<protein>
    <submittedName>
        <fullName evidence="1">Uncharacterized protein</fullName>
    </submittedName>
</protein>
<evidence type="ECO:0000313" key="2">
    <source>
        <dbReference type="Proteomes" id="UP000001075"/>
    </source>
</evidence>
<evidence type="ECO:0000313" key="1">
    <source>
        <dbReference type="EMBL" id="EGW05577.1"/>
    </source>
</evidence>
<dbReference type="InParanoid" id="G3I218"/>
<dbReference type="Proteomes" id="UP000001075">
    <property type="component" value="Unassembled WGS sequence"/>
</dbReference>
<organism evidence="1 2">
    <name type="scientific">Cricetulus griseus</name>
    <name type="common">Chinese hamster</name>
    <name type="synonym">Cricetulus barabensis griseus</name>
    <dbReference type="NCBI Taxonomy" id="10029"/>
    <lineage>
        <taxon>Eukaryota</taxon>
        <taxon>Metazoa</taxon>
        <taxon>Chordata</taxon>
        <taxon>Craniata</taxon>
        <taxon>Vertebrata</taxon>
        <taxon>Euteleostomi</taxon>
        <taxon>Mammalia</taxon>
        <taxon>Eutheria</taxon>
        <taxon>Euarchontoglires</taxon>
        <taxon>Glires</taxon>
        <taxon>Rodentia</taxon>
        <taxon>Myomorpha</taxon>
        <taxon>Muroidea</taxon>
        <taxon>Cricetidae</taxon>
        <taxon>Cricetinae</taxon>
        <taxon>Cricetulus</taxon>
    </lineage>
</organism>